<accession>A0A6A6TP89</accession>
<evidence type="ECO:0000256" key="1">
    <source>
        <dbReference type="SAM" id="MobiDB-lite"/>
    </source>
</evidence>
<evidence type="ECO:0000313" key="3">
    <source>
        <dbReference type="Proteomes" id="UP000799324"/>
    </source>
</evidence>
<feature type="region of interest" description="Disordered" evidence="1">
    <location>
        <begin position="63"/>
        <end position="95"/>
    </location>
</feature>
<organism evidence="2 3">
    <name type="scientific">Lophiostoma macrostomum CBS 122681</name>
    <dbReference type="NCBI Taxonomy" id="1314788"/>
    <lineage>
        <taxon>Eukaryota</taxon>
        <taxon>Fungi</taxon>
        <taxon>Dikarya</taxon>
        <taxon>Ascomycota</taxon>
        <taxon>Pezizomycotina</taxon>
        <taxon>Dothideomycetes</taxon>
        <taxon>Pleosporomycetidae</taxon>
        <taxon>Pleosporales</taxon>
        <taxon>Lophiostomataceae</taxon>
        <taxon>Lophiostoma</taxon>
    </lineage>
</organism>
<dbReference type="AlphaFoldDB" id="A0A6A6TP89"/>
<protein>
    <submittedName>
        <fullName evidence="2">Uncharacterized protein</fullName>
    </submittedName>
</protein>
<reference evidence="2" key="1">
    <citation type="journal article" date="2020" name="Stud. Mycol.">
        <title>101 Dothideomycetes genomes: a test case for predicting lifestyles and emergence of pathogens.</title>
        <authorList>
            <person name="Haridas S."/>
            <person name="Albert R."/>
            <person name="Binder M."/>
            <person name="Bloem J."/>
            <person name="Labutti K."/>
            <person name="Salamov A."/>
            <person name="Andreopoulos B."/>
            <person name="Baker S."/>
            <person name="Barry K."/>
            <person name="Bills G."/>
            <person name="Bluhm B."/>
            <person name="Cannon C."/>
            <person name="Castanera R."/>
            <person name="Culley D."/>
            <person name="Daum C."/>
            <person name="Ezra D."/>
            <person name="Gonzalez J."/>
            <person name="Henrissat B."/>
            <person name="Kuo A."/>
            <person name="Liang C."/>
            <person name="Lipzen A."/>
            <person name="Lutzoni F."/>
            <person name="Magnuson J."/>
            <person name="Mondo S."/>
            <person name="Nolan M."/>
            <person name="Ohm R."/>
            <person name="Pangilinan J."/>
            <person name="Park H.-J."/>
            <person name="Ramirez L."/>
            <person name="Alfaro M."/>
            <person name="Sun H."/>
            <person name="Tritt A."/>
            <person name="Yoshinaga Y."/>
            <person name="Zwiers L.-H."/>
            <person name="Turgeon B."/>
            <person name="Goodwin S."/>
            <person name="Spatafora J."/>
            <person name="Crous P."/>
            <person name="Grigoriev I."/>
        </authorList>
    </citation>
    <scope>NUCLEOTIDE SEQUENCE</scope>
    <source>
        <strain evidence="2">CBS 122681</strain>
    </source>
</reference>
<keyword evidence="3" id="KW-1185">Reference proteome</keyword>
<sequence>MTIVDHGLMMAANNGLLHYGIAPKYILMAFKYSIEKLKETRSDEWSKSNEAFVDTSSESYRGLKHPVARAPPPRSSRLLRTEGASRSGGGAGEGDMGFTIARMSTNADHINRAADHRQTSREENCVTWIPFPLPFYMYNQPCKRKIVSNTQVPSTSSHLRLPSRSLSLFLPTRRVRPPSSILRNEVCRPTPIVPTLNLYLDLEYQLEVEHTSATSLPTIDTSPSRRILVALGNHEIDGPRRSHMRSGGVEFSPG</sequence>
<evidence type="ECO:0000313" key="2">
    <source>
        <dbReference type="EMBL" id="KAF2661007.1"/>
    </source>
</evidence>
<gene>
    <name evidence="2" type="ORF">K491DRAFT_674311</name>
</gene>
<proteinExistence type="predicted"/>
<feature type="compositionally biased region" description="Gly residues" evidence="1">
    <location>
        <begin position="86"/>
        <end position="95"/>
    </location>
</feature>
<name>A0A6A6TP89_9PLEO</name>
<feature type="compositionally biased region" description="Low complexity" evidence="1">
    <location>
        <begin position="75"/>
        <end position="85"/>
    </location>
</feature>
<dbReference type="Proteomes" id="UP000799324">
    <property type="component" value="Unassembled WGS sequence"/>
</dbReference>
<dbReference type="EMBL" id="MU004296">
    <property type="protein sequence ID" value="KAF2661007.1"/>
    <property type="molecule type" value="Genomic_DNA"/>
</dbReference>